<evidence type="ECO:0000256" key="1">
    <source>
        <dbReference type="ARBA" id="ARBA00004127"/>
    </source>
</evidence>
<dbReference type="GO" id="GO:0012505">
    <property type="term" value="C:endomembrane system"/>
    <property type="evidence" value="ECO:0007669"/>
    <property type="project" value="UniProtKB-SubCell"/>
</dbReference>
<dbReference type="Pfam" id="PF01988">
    <property type="entry name" value="VIT1"/>
    <property type="match status" value="1"/>
</dbReference>
<feature type="transmembrane region" description="Helical" evidence="6">
    <location>
        <begin position="157"/>
        <end position="179"/>
    </location>
</feature>
<feature type="transmembrane region" description="Helical" evidence="6">
    <location>
        <begin position="130"/>
        <end position="151"/>
    </location>
</feature>
<keyword evidence="5" id="KW-0175">Coiled coil</keyword>
<evidence type="ECO:0000313" key="8">
    <source>
        <dbReference type="Proteomes" id="UP000007803"/>
    </source>
</evidence>
<dbReference type="EMBL" id="CP002205">
    <property type="protein sequence ID" value="ADN08541.1"/>
    <property type="molecule type" value="Genomic_DNA"/>
</dbReference>
<dbReference type="InterPro" id="IPR008217">
    <property type="entry name" value="Ccc1_fam"/>
</dbReference>
<dbReference type="GO" id="GO:0030026">
    <property type="term" value="P:intracellular manganese ion homeostasis"/>
    <property type="evidence" value="ECO:0007669"/>
    <property type="project" value="InterPro"/>
</dbReference>
<evidence type="ECO:0000256" key="4">
    <source>
        <dbReference type="ARBA" id="ARBA00023136"/>
    </source>
</evidence>
<dbReference type="HOGENOM" id="CLU_038957_3_0_7"/>
<keyword evidence="2 6" id="KW-0812">Transmembrane</keyword>
<dbReference type="CDD" id="cd02432">
    <property type="entry name" value="Nodulin-21_like_1"/>
    <property type="match status" value="1"/>
</dbReference>
<keyword evidence="8" id="KW-1185">Reference proteome</keyword>
<keyword evidence="4 6" id="KW-0472">Membrane</keyword>
<dbReference type="PANTHER" id="PTHR31851">
    <property type="entry name" value="FE(2+)/MN(2+) TRANSPORTER PCL1"/>
    <property type="match status" value="1"/>
</dbReference>
<accession>E0UP77</accession>
<organism evidence="7 8">
    <name type="scientific">Sulfurimonas autotrophica (strain ATCC BAA-671 / DSM 16294 / JCM 11897 / OK10)</name>
    <dbReference type="NCBI Taxonomy" id="563040"/>
    <lineage>
        <taxon>Bacteria</taxon>
        <taxon>Pseudomonadati</taxon>
        <taxon>Campylobacterota</taxon>
        <taxon>Epsilonproteobacteria</taxon>
        <taxon>Campylobacterales</taxon>
        <taxon>Sulfurimonadaceae</taxon>
        <taxon>Sulfurimonas</taxon>
    </lineage>
</organism>
<keyword evidence="3 6" id="KW-1133">Transmembrane helix</keyword>
<evidence type="ECO:0000313" key="7">
    <source>
        <dbReference type="EMBL" id="ADN08541.1"/>
    </source>
</evidence>
<dbReference type="STRING" id="563040.Saut_0492"/>
<evidence type="ECO:0000256" key="3">
    <source>
        <dbReference type="ARBA" id="ARBA00022989"/>
    </source>
</evidence>
<dbReference type="Proteomes" id="UP000007803">
    <property type="component" value="Chromosome"/>
</dbReference>
<dbReference type="KEGG" id="sua:Saut_0492"/>
<feature type="transmembrane region" description="Helical" evidence="6">
    <location>
        <begin position="191"/>
        <end position="212"/>
    </location>
</feature>
<dbReference type="RefSeq" id="WP_013326297.1">
    <property type="nucleotide sequence ID" value="NC_014506.1"/>
</dbReference>
<name>E0UP77_SULAO</name>
<comment type="subcellular location">
    <subcellularLocation>
        <location evidence="1">Endomembrane system</location>
        <topology evidence="1">Multi-pass membrane protein</topology>
    </subcellularLocation>
</comment>
<evidence type="ECO:0000256" key="5">
    <source>
        <dbReference type="SAM" id="Coils"/>
    </source>
</evidence>
<evidence type="ECO:0000256" key="6">
    <source>
        <dbReference type="SAM" id="Phobius"/>
    </source>
</evidence>
<dbReference type="AlphaFoldDB" id="E0UP77"/>
<evidence type="ECO:0008006" key="9">
    <source>
        <dbReference type="Google" id="ProtNLM"/>
    </source>
</evidence>
<reference evidence="8" key="1">
    <citation type="journal article" date="2010" name="Stand. Genomic Sci.">
        <title>Complete genome sequence of Sulfurimonas autotrophica type strain (OK10).</title>
        <authorList>
            <person name="Sikorski J."/>
            <person name="Munk C."/>
            <person name="Lapidus A."/>
            <person name="Djao O."/>
            <person name="Lucas S."/>
            <person name="Glavina Del Rio T."/>
            <person name="Nolan M."/>
            <person name="Tice H."/>
            <person name="Han C."/>
            <person name="Cheng J."/>
            <person name="Tapia R."/>
            <person name="Goodwin L."/>
            <person name="Pitluck S."/>
            <person name="Liolios K."/>
            <person name="Ivanova N."/>
            <person name="Mavromatis K."/>
            <person name="Mikhailova N."/>
            <person name="Pati A."/>
            <person name="Sims D."/>
            <person name="Meincke L."/>
            <person name="Brettin T."/>
            <person name="Detter J."/>
            <person name="Chen A."/>
            <person name="Palaniappan K."/>
            <person name="Land M."/>
            <person name="Hauser L."/>
            <person name="Chang Y."/>
            <person name="Jeffries C."/>
            <person name="Rohde M."/>
            <person name="Lang E."/>
            <person name="Spring S."/>
            <person name="Goker M."/>
            <person name="Woyke T."/>
            <person name="Bristow J."/>
            <person name="Eisen J."/>
            <person name="Markowitz V."/>
            <person name="Hugenholtz P."/>
            <person name="Kyrpides N."/>
            <person name="Klenk H."/>
        </authorList>
    </citation>
    <scope>NUCLEOTIDE SEQUENCE [LARGE SCALE GENOMIC DNA]</scope>
    <source>
        <strain evidence="8">ATCC BAA-671 / DSM 16294 / JCM 11897 / OK10</strain>
    </source>
</reference>
<evidence type="ECO:0000256" key="2">
    <source>
        <dbReference type="ARBA" id="ARBA00022692"/>
    </source>
</evidence>
<sequence length="213" mass="22194">MSNENTTVTIHIEEAHKSHRIGWLRAAVLGANDGIVSTASLIVGIAAGEYISVSSQADTENADLELEKKALQENEAYEKEELAQIYEARGIKPELAKEVASQLMEHDALDAHARDELGITEGGKSNPIEAALSSAASFTVGAAMPLLTAWLVPQEQLIISVSVASLLFLAVLGAIAAKAGGASMTKGAIRVTFWGALAMGLTAAVGQLFGVVA</sequence>
<protein>
    <recommendedName>
        <fullName evidence="9">VIT family protein</fullName>
    </recommendedName>
</protein>
<dbReference type="eggNOG" id="COG1814">
    <property type="taxonomic scope" value="Bacteria"/>
</dbReference>
<gene>
    <name evidence="7" type="ordered locus">Saut_0492</name>
</gene>
<feature type="coiled-coil region" evidence="5">
    <location>
        <begin position="54"/>
        <end position="81"/>
    </location>
</feature>
<dbReference type="GO" id="GO:0005384">
    <property type="term" value="F:manganese ion transmembrane transporter activity"/>
    <property type="evidence" value="ECO:0007669"/>
    <property type="project" value="InterPro"/>
</dbReference>
<proteinExistence type="predicted"/>